<keyword evidence="1 6" id="KW-0597">Phosphoprotein</keyword>
<dbReference type="Gene3D" id="3.40.50.300">
    <property type="entry name" value="P-loop containing nucleotide triphosphate hydrolases"/>
    <property type="match status" value="1"/>
</dbReference>
<dbReference type="SMART" id="SM00448">
    <property type="entry name" value="REC"/>
    <property type="match status" value="1"/>
</dbReference>
<dbReference type="InterPro" id="IPR002197">
    <property type="entry name" value="HTH_Fis"/>
</dbReference>
<dbReference type="Gene3D" id="3.40.50.2300">
    <property type="match status" value="1"/>
</dbReference>
<dbReference type="InterPro" id="IPR009057">
    <property type="entry name" value="Homeodomain-like_sf"/>
</dbReference>
<protein>
    <submittedName>
        <fullName evidence="9">Sigma-54-dependent Fis family transcriptional regulator</fullName>
    </submittedName>
</protein>
<dbReference type="Pfam" id="PF25601">
    <property type="entry name" value="AAA_lid_14"/>
    <property type="match status" value="1"/>
</dbReference>
<name>A0ABR7WYE9_9SPHI</name>
<gene>
    <name evidence="9" type="ORF">IDJ77_26130</name>
</gene>
<evidence type="ECO:0000256" key="1">
    <source>
        <dbReference type="ARBA" id="ARBA00022553"/>
    </source>
</evidence>
<evidence type="ECO:0000313" key="9">
    <source>
        <dbReference type="EMBL" id="MBD1367318.1"/>
    </source>
</evidence>
<organism evidence="9 10">
    <name type="scientific">Mucilaginibacter pankratovii</name>
    <dbReference type="NCBI Taxonomy" id="2772110"/>
    <lineage>
        <taxon>Bacteria</taxon>
        <taxon>Pseudomonadati</taxon>
        <taxon>Bacteroidota</taxon>
        <taxon>Sphingobacteriia</taxon>
        <taxon>Sphingobacteriales</taxon>
        <taxon>Sphingobacteriaceae</taxon>
        <taxon>Mucilaginibacter</taxon>
    </lineage>
</organism>
<dbReference type="Proteomes" id="UP000606600">
    <property type="component" value="Unassembled WGS sequence"/>
</dbReference>
<proteinExistence type="predicted"/>
<dbReference type="PROSITE" id="PS50110">
    <property type="entry name" value="RESPONSE_REGULATORY"/>
    <property type="match status" value="1"/>
</dbReference>
<dbReference type="SUPFAM" id="SSF52172">
    <property type="entry name" value="CheY-like"/>
    <property type="match status" value="1"/>
</dbReference>
<evidence type="ECO:0000256" key="6">
    <source>
        <dbReference type="PROSITE-ProRule" id="PRU00169"/>
    </source>
</evidence>
<dbReference type="InterPro" id="IPR003593">
    <property type="entry name" value="AAA+_ATPase"/>
</dbReference>
<dbReference type="InterPro" id="IPR058031">
    <property type="entry name" value="AAA_lid_NorR"/>
</dbReference>
<dbReference type="InterPro" id="IPR025943">
    <property type="entry name" value="Sigma_54_int_dom_ATP-bd_2"/>
</dbReference>
<evidence type="ECO:0000313" key="10">
    <source>
        <dbReference type="Proteomes" id="UP000606600"/>
    </source>
</evidence>
<evidence type="ECO:0000256" key="2">
    <source>
        <dbReference type="ARBA" id="ARBA00022741"/>
    </source>
</evidence>
<dbReference type="InterPro" id="IPR002078">
    <property type="entry name" value="Sigma_54_int"/>
</dbReference>
<dbReference type="CDD" id="cd00009">
    <property type="entry name" value="AAA"/>
    <property type="match status" value="1"/>
</dbReference>
<evidence type="ECO:0000256" key="4">
    <source>
        <dbReference type="ARBA" id="ARBA00023015"/>
    </source>
</evidence>
<dbReference type="PROSITE" id="PS50045">
    <property type="entry name" value="SIGMA54_INTERACT_4"/>
    <property type="match status" value="1"/>
</dbReference>
<dbReference type="Pfam" id="PF00158">
    <property type="entry name" value="Sigma54_activat"/>
    <property type="match status" value="1"/>
</dbReference>
<keyword evidence="4" id="KW-0805">Transcription regulation</keyword>
<feature type="domain" description="Sigma-54 factor interaction" evidence="7">
    <location>
        <begin position="139"/>
        <end position="368"/>
    </location>
</feature>
<dbReference type="InterPro" id="IPR027417">
    <property type="entry name" value="P-loop_NTPase"/>
</dbReference>
<dbReference type="Pfam" id="PF00072">
    <property type="entry name" value="Response_reg"/>
    <property type="match status" value="1"/>
</dbReference>
<dbReference type="Gene3D" id="1.10.10.60">
    <property type="entry name" value="Homeodomain-like"/>
    <property type="match status" value="1"/>
</dbReference>
<accession>A0ABR7WYE9</accession>
<evidence type="ECO:0000256" key="3">
    <source>
        <dbReference type="ARBA" id="ARBA00022840"/>
    </source>
</evidence>
<feature type="domain" description="Response regulatory" evidence="8">
    <location>
        <begin position="3"/>
        <end position="117"/>
    </location>
</feature>
<keyword evidence="5" id="KW-0804">Transcription</keyword>
<evidence type="ECO:0000256" key="5">
    <source>
        <dbReference type="ARBA" id="ARBA00023163"/>
    </source>
</evidence>
<dbReference type="Gene3D" id="1.10.8.60">
    <property type="match status" value="1"/>
</dbReference>
<keyword evidence="2" id="KW-0547">Nucleotide-binding</keyword>
<feature type="modified residue" description="4-aspartylphosphate" evidence="6">
    <location>
        <position position="52"/>
    </location>
</feature>
<dbReference type="PROSITE" id="PS00676">
    <property type="entry name" value="SIGMA54_INTERACT_2"/>
    <property type="match status" value="1"/>
</dbReference>
<dbReference type="PANTHER" id="PTHR32071:SF17">
    <property type="entry name" value="TRANSCRIPTIONAL REGULATOR (NTRC FAMILY)"/>
    <property type="match status" value="1"/>
</dbReference>
<keyword evidence="10" id="KW-1185">Reference proteome</keyword>
<dbReference type="EMBL" id="JACWMY010000018">
    <property type="protein sequence ID" value="MBD1367318.1"/>
    <property type="molecule type" value="Genomic_DNA"/>
</dbReference>
<dbReference type="PANTHER" id="PTHR32071">
    <property type="entry name" value="TRANSCRIPTIONAL REGULATORY PROTEIN"/>
    <property type="match status" value="1"/>
</dbReference>
<reference evidence="9 10" key="1">
    <citation type="submission" date="2020-09" db="EMBL/GenBank/DDBJ databases">
        <title>Novel species of Mucilaginibacter isolated from a glacier on the Tibetan Plateau.</title>
        <authorList>
            <person name="Liu Q."/>
            <person name="Xin Y.-H."/>
        </authorList>
    </citation>
    <scope>NUCLEOTIDE SEQUENCE [LARGE SCALE GENOMIC DNA]</scope>
    <source>
        <strain evidence="9 10">ZT4R22</strain>
    </source>
</reference>
<sequence>MAKILIIDDERSIRNTLREILEYEDYVVEDIDNGVDGLELIRKNDYDLVLCDIKMNRMDGMEVLTEGLSLKPDLPFIMISGHGTVETAIEASKKGAFDFISKPPDLNRLLITVRNALDRGSLVVEAKVLKRKVSKVRPILGESQAIVKIKETIERVGPTDARVLVTGANGSGKELVARWLHEKSNRSNGPIIEVNCAAIPSELIESELFGHEKGSFTSAIKQRIGKFESANGGTLFLDEIGDMSQSAQAKVLRALQESKITRVGGEKEIDVDVRVVAATNKDLLKEIEAGNFRMDLYHRLSVILIHVPPLTERRDDIGLLTQAFLDEICNEYGMPTKKISDAALEALKALPWTGNIRELRNMVERLIILSDKTITDGDVRAFANPSAPVAATAAVAAAPQTDFDQFTNFQEYKDFAEREYIKFKLEKNNWNVSKTADDIDIQRSHLYSKIEKFGLKRGE</sequence>
<dbReference type="SMART" id="SM00382">
    <property type="entry name" value="AAA"/>
    <property type="match status" value="1"/>
</dbReference>
<comment type="caution">
    <text evidence="9">The sequence shown here is derived from an EMBL/GenBank/DDBJ whole genome shotgun (WGS) entry which is preliminary data.</text>
</comment>
<evidence type="ECO:0000259" key="8">
    <source>
        <dbReference type="PROSITE" id="PS50110"/>
    </source>
</evidence>
<dbReference type="InterPro" id="IPR001789">
    <property type="entry name" value="Sig_transdc_resp-reg_receiver"/>
</dbReference>
<dbReference type="SUPFAM" id="SSF46689">
    <property type="entry name" value="Homeodomain-like"/>
    <property type="match status" value="1"/>
</dbReference>
<keyword evidence="3" id="KW-0067">ATP-binding</keyword>
<evidence type="ECO:0000259" key="7">
    <source>
        <dbReference type="PROSITE" id="PS50045"/>
    </source>
</evidence>
<dbReference type="Pfam" id="PF02954">
    <property type="entry name" value="HTH_8"/>
    <property type="match status" value="1"/>
</dbReference>
<dbReference type="RefSeq" id="WP_191191949.1">
    <property type="nucleotide sequence ID" value="NZ_JACWMY010000018.1"/>
</dbReference>
<dbReference type="InterPro" id="IPR011006">
    <property type="entry name" value="CheY-like_superfamily"/>
</dbReference>
<dbReference type="SUPFAM" id="SSF52540">
    <property type="entry name" value="P-loop containing nucleoside triphosphate hydrolases"/>
    <property type="match status" value="1"/>
</dbReference>